<reference evidence="5 6" key="1">
    <citation type="submission" date="2019-08" db="EMBL/GenBank/DDBJ databases">
        <title>Bacillus genomes from the desert of Cuatro Cienegas, Coahuila.</title>
        <authorList>
            <person name="Olmedo-Alvarez G."/>
        </authorList>
    </citation>
    <scope>NUCLEOTIDE SEQUENCE [LARGE SCALE GENOMIC DNA]</scope>
    <source>
        <strain evidence="5 6">CH128b_4D</strain>
    </source>
</reference>
<feature type="transmembrane region" description="Helical" evidence="3">
    <location>
        <begin position="64"/>
        <end position="84"/>
    </location>
</feature>
<dbReference type="AlphaFoldDB" id="A0A5D4MD39"/>
<evidence type="ECO:0000256" key="1">
    <source>
        <dbReference type="ARBA" id="ARBA00004127"/>
    </source>
</evidence>
<dbReference type="InterPro" id="IPR000620">
    <property type="entry name" value="EamA_dom"/>
</dbReference>
<dbReference type="RefSeq" id="WP_148954179.1">
    <property type="nucleotide sequence ID" value="NZ_VTEG01000008.1"/>
</dbReference>
<dbReference type="GO" id="GO:0016020">
    <property type="term" value="C:membrane"/>
    <property type="evidence" value="ECO:0007669"/>
    <property type="project" value="InterPro"/>
</dbReference>
<keyword evidence="3" id="KW-1133">Transmembrane helix</keyword>
<dbReference type="Pfam" id="PF00892">
    <property type="entry name" value="EamA"/>
    <property type="match status" value="1"/>
</dbReference>
<feature type="domain" description="EamA" evidence="4">
    <location>
        <begin position="3"/>
        <end position="107"/>
    </location>
</feature>
<keyword evidence="3" id="KW-0472">Membrane</keyword>
<name>A0A5D4MD39_9BACI</name>
<accession>A0A5D4MD39</accession>
<evidence type="ECO:0000313" key="6">
    <source>
        <dbReference type="Proteomes" id="UP000325182"/>
    </source>
</evidence>
<proteinExistence type="inferred from homology"/>
<dbReference type="Proteomes" id="UP000325182">
    <property type="component" value="Unassembled WGS sequence"/>
</dbReference>
<comment type="caution">
    <text evidence="5">The sequence shown here is derived from an EMBL/GenBank/DDBJ whole genome shotgun (WGS) entry which is preliminary data.</text>
</comment>
<dbReference type="Gene3D" id="1.10.3730.20">
    <property type="match status" value="1"/>
</dbReference>
<gene>
    <name evidence="5" type="ORF">FZC84_13050</name>
</gene>
<comment type="similarity">
    <text evidence="2">Belongs to the EamA transporter family.</text>
</comment>
<comment type="subcellular location">
    <subcellularLocation>
        <location evidence="1">Endomembrane system</location>
        <topology evidence="1">Multi-pass membrane protein</topology>
    </subcellularLocation>
</comment>
<evidence type="ECO:0000256" key="2">
    <source>
        <dbReference type="ARBA" id="ARBA00007362"/>
    </source>
</evidence>
<evidence type="ECO:0000313" key="5">
    <source>
        <dbReference type="EMBL" id="TYR98945.1"/>
    </source>
</evidence>
<evidence type="ECO:0000259" key="4">
    <source>
        <dbReference type="Pfam" id="PF00892"/>
    </source>
</evidence>
<dbReference type="EMBL" id="VTEG01000008">
    <property type="protein sequence ID" value="TYR98945.1"/>
    <property type="molecule type" value="Genomic_DNA"/>
</dbReference>
<feature type="transmembrane region" description="Helical" evidence="3">
    <location>
        <begin position="36"/>
        <end position="57"/>
    </location>
</feature>
<protein>
    <submittedName>
        <fullName evidence="5">EamA family transporter</fullName>
    </submittedName>
</protein>
<sequence>MNNIFLLLTMTLLGSLGGFFFKKASGVSKRGVIKVLLFLAIGGSLYLAGAILNILLLKELPYTVVFPLTSVTYIWTLVLSYKFLDEKITIRKVTGILIIGLGCLLLAI</sequence>
<dbReference type="InterPro" id="IPR037185">
    <property type="entry name" value="EmrE-like"/>
</dbReference>
<evidence type="ECO:0000256" key="3">
    <source>
        <dbReference type="SAM" id="Phobius"/>
    </source>
</evidence>
<keyword evidence="3" id="KW-0812">Transmembrane</keyword>
<organism evidence="5 6">
    <name type="scientific">Rossellomorea vietnamensis</name>
    <dbReference type="NCBI Taxonomy" id="218284"/>
    <lineage>
        <taxon>Bacteria</taxon>
        <taxon>Bacillati</taxon>
        <taxon>Bacillota</taxon>
        <taxon>Bacilli</taxon>
        <taxon>Bacillales</taxon>
        <taxon>Bacillaceae</taxon>
        <taxon>Rossellomorea</taxon>
    </lineage>
</organism>
<dbReference type="SUPFAM" id="SSF103481">
    <property type="entry name" value="Multidrug resistance efflux transporter EmrE"/>
    <property type="match status" value="1"/>
</dbReference>